<dbReference type="Proteomes" id="UP000189705">
    <property type="component" value="Unplaced"/>
</dbReference>
<dbReference type="AlphaFoldDB" id="A0A1U7RFW0"/>
<evidence type="ECO:0000259" key="5">
    <source>
        <dbReference type="PROSITE" id="PS50054"/>
    </source>
</evidence>
<dbReference type="CDD" id="cd14639">
    <property type="entry name" value="DSP_DUSP5"/>
    <property type="match status" value="1"/>
</dbReference>
<dbReference type="Pfam" id="PF00782">
    <property type="entry name" value="DSPc"/>
    <property type="match status" value="1"/>
</dbReference>
<dbReference type="STRING" id="38654.A0A1U7RFW0"/>
<dbReference type="GO" id="GO:0005737">
    <property type="term" value="C:cytoplasm"/>
    <property type="evidence" value="ECO:0007669"/>
    <property type="project" value="TreeGrafter"/>
</dbReference>
<feature type="domain" description="Tyrosine specific protein phosphatases" evidence="6">
    <location>
        <begin position="142"/>
        <end position="199"/>
    </location>
</feature>
<dbReference type="KEGG" id="asn:102376200"/>
<dbReference type="PANTHER" id="PTHR10159:SF40">
    <property type="entry name" value="DUAL SPECIFICITY PROTEIN PHOSPHATASE 5"/>
    <property type="match status" value="1"/>
</dbReference>
<evidence type="ECO:0000256" key="3">
    <source>
        <dbReference type="ARBA" id="ARBA00022801"/>
    </source>
</evidence>
<name>A0A1U7RFW0_ALLSI</name>
<dbReference type="InterPro" id="IPR036873">
    <property type="entry name" value="Rhodanese-like_dom_sf"/>
</dbReference>
<evidence type="ECO:0000313" key="8">
    <source>
        <dbReference type="RefSeq" id="XP_006022894.2"/>
    </source>
</evidence>
<dbReference type="EC" id="3.1.3.48" evidence="2"/>
<keyword evidence="4" id="KW-0904">Protein phosphatase</keyword>
<dbReference type="FunCoup" id="A0A1U7RFW0">
    <property type="interactions" value="175"/>
</dbReference>
<sequence length="433" mass="48224">ALPKDSPAHIVLDALLRSLPEPGARVCFLRGGYETFYSQYPECCVDVKLVSSERNEMERNLNSHCEKQSINHKPAYDQGGPVEILPFLYLGSAYHASKCEFLANLHITALLNVSRKSSESFKDQYCYKWIPVEDSHTADISSHFQEAIDFIDCVRRAGGKILVHCEAGISRSPTICMAYLMKMKKFRLEEAFDYIKQRRSLISPNFGFMGQLLQYESEILSSTPSPPVASCKRDAVSFFAEELTLSKNFEGSCYTFPTSVLSSVPIHSPVHQLKLSPITLQQTALLLAQDAAVPGAVQMESKKADLATELALCTDKSRGSPCSGGLRDEEESLWGERAGLGLVGLQSTWRSSDGGRQQSEILLLLFMKVYPPQACMLKMKREDFISIIKRFYFSKKHGAELYIIAIGNASRSSKKQTMQGPGWVVKSLRAADC</sequence>
<dbReference type="eggNOG" id="KOG1716">
    <property type="taxonomic scope" value="Eukaryota"/>
</dbReference>
<evidence type="ECO:0000256" key="2">
    <source>
        <dbReference type="ARBA" id="ARBA00013064"/>
    </source>
</evidence>
<dbReference type="InterPro" id="IPR003595">
    <property type="entry name" value="Tyr_Pase_cat"/>
</dbReference>
<dbReference type="SUPFAM" id="SSF52799">
    <property type="entry name" value="(Phosphotyrosine protein) phosphatases II"/>
    <property type="match status" value="1"/>
</dbReference>
<proteinExistence type="inferred from homology"/>
<evidence type="ECO:0000259" key="6">
    <source>
        <dbReference type="PROSITE" id="PS50056"/>
    </source>
</evidence>
<dbReference type="FunFam" id="3.90.190.10:FF:000057">
    <property type="entry name" value="Dual specificity phosphatase 5"/>
    <property type="match status" value="1"/>
</dbReference>
<dbReference type="Gene3D" id="3.40.250.10">
    <property type="entry name" value="Rhodanese-like domain"/>
    <property type="match status" value="1"/>
</dbReference>
<accession>A0A1U7RFW0</accession>
<protein>
    <recommendedName>
        <fullName evidence="2">protein-tyrosine-phosphatase</fullName>
        <ecNumber evidence="2">3.1.3.48</ecNumber>
    </recommendedName>
</protein>
<dbReference type="GO" id="GO:0043409">
    <property type="term" value="P:negative regulation of MAPK cascade"/>
    <property type="evidence" value="ECO:0007669"/>
    <property type="project" value="TreeGrafter"/>
</dbReference>
<dbReference type="SMART" id="SM00195">
    <property type="entry name" value="DSPc"/>
    <property type="match status" value="1"/>
</dbReference>
<organism evidence="7 8">
    <name type="scientific">Alligator sinensis</name>
    <name type="common">Chinese alligator</name>
    <dbReference type="NCBI Taxonomy" id="38654"/>
    <lineage>
        <taxon>Eukaryota</taxon>
        <taxon>Metazoa</taxon>
        <taxon>Chordata</taxon>
        <taxon>Craniata</taxon>
        <taxon>Vertebrata</taxon>
        <taxon>Euteleostomi</taxon>
        <taxon>Archelosauria</taxon>
        <taxon>Archosauria</taxon>
        <taxon>Crocodylia</taxon>
        <taxon>Alligatoridae</taxon>
        <taxon>Alligatorinae</taxon>
        <taxon>Alligator</taxon>
    </lineage>
</organism>
<gene>
    <name evidence="8" type="primary">DUSP5</name>
</gene>
<dbReference type="SMART" id="SM00404">
    <property type="entry name" value="PTPc_motif"/>
    <property type="match status" value="1"/>
</dbReference>
<dbReference type="RefSeq" id="XP_006022894.2">
    <property type="nucleotide sequence ID" value="XM_006022832.2"/>
</dbReference>
<dbReference type="GeneID" id="102376200"/>
<dbReference type="InterPro" id="IPR029021">
    <property type="entry name" value="Prot-tyrosine_phosphatase-like"/>
</dbReference>
<dbReference type="PROSITE" id="PS50054">
    <property type="entry name" value="TYR_PHOSPHATASE_DUAL"/>
    <property type="match status" value="1"/>
</dbReference>
<evidence type="ECO:0000256" key="1">
    <source>
        <dbReference type="ARBA" id="ARBA00008601"/>
    </source>
</evidence>
<feature type="non-terminal residue" evidence="8">
    <location>
        <position position="1"/>
    </location>
</feature>
<dbReference type="InterPro" id="IPR016130">
    <property type="entry name" value="Tyr_Pase_AS"/>
</dbReference>
<evidence type="ECO:0000256" key="4">
    <source>
        <dbReference type="ARBA" id="ARBA00022912"/>
    </source>
</evidence>
<dbReference type="CTD" id="1847"/>
<dbReference type="InParanoid" id="A0A1U7RFW0"/>
<keyword evidence="3" id="KW-0378">Hydrolase</keyword>
<dbReference type="InterPro" id="IPR000387">
    <property type="entry name" value="Tyr_Pase_dom"/>
</dbReference>
<dbReference type="Gene3D" id="3.90.190.10">
    <property type="entry name" value="Protein tyrosine phosphatase superfamily"/>
    <property type="match status" value="1"/>
</dbReference>
<dbReference type="InterPro" id="IPR000340">
    <property type="entry name" value="Dual-sp_phosphatase_cat-dom"/>
</dbReference>
<dbReference type="PRINTS" id="PR01764">
    <property type="entry name" value="MAPKPHPHTASE"/>
</dbReference>
<dbReference type="GO" id="GO:0005634">
    <property type="term" value="C:nucleus"/>
    <property type="evidence" value="ECO:0007669"/>
    <property type="project" value="TreeGrafter"/>
</dbReference>
<dbReference type="GO" id="GO:0004725">
    <property type="term" value="F:protein tyrosine phosphatase activity"/>
    <property type="evidence" value="ECO:0007669"/>
    <property type="project" value="UniProtKB-EC"/>
</dbReference>
<dbReference type="PANTHER" id="PTHR10159">
    <property type="entry name" value="DUAL SPECIFICITY PROTEIN PHOSPHATASE"/>
    <property type="match status" value="1"/>
</dbReference>
<dbReference type="InterPro" id="IPR020422">
    <property type="entry name" value="TYR_PHOSPHATASE_DUAL_dom"/>
</dbReference>
<dbReference type="GO" id="GO:0001706">
    <property type="term" value="P:endoderm formation"/>
    <property type="evidence" value="ECO:0007669"/>
    <property type="project" value="TreeGrafter"/>
</dbReference>
<dbReference type="InterPro" id="IPR008343">
    <property type="entry name" value="MKP"/>
</dbReference>
<dbReference type="PROSITE" id="PS50056">
    <property type="entry name" value="TYR_PHOSPHATASE_2"/>
    <property type="match status" value="1"/>
</dbReference>
<evidence type="ECO:0000313" key="7">
    <source>
        <dbReference type="Proteomes" id="UP000189705"/>
    </source>
</evidence>
<dbReference type="PROSITE" id="PS00383">
    <property type="entry name" value="TYR_PHOSPHATASE_1"/>
    <property type="match status" value="1"/>
</dbReference>
<comment type="similarity">
    <text evidence="1">Belongs to the protein-tyrosine phosphatase family. Non-receptor class dual specificity subfamily.</text>
</comment>
<feature type="domain" description="Tyrosine-protein phosphatase" evidence="5">
    <location>
        <begin position="80"/>
        <end position="221"/>
    </location>
</feature>
<dbReference type="GO" id="GO:0017017">
    <property type="term" value="F:MAP kinase tyrosine/serine/threonine phosphatase activity"/>
    <property type="evidence" value="ECO:0007669"/>
    <property type="project" value="InterPro"/>
</dbReference>
<reference evidence="8" key="1">
    <citation type="submission" date="2025-08" db="UniProtKB">
        <authorList>
            <consortium name="RefSeq"/>
        </authorList>
    </citation>
    <scope>IDENTIFICATION</scope>
</reference>
<keyword evidence="7" id="KW-1185">Reference proteome</keyword>